<dbReference type="Pfam" id="PF01336">
    <property type="entry name" value="tRNA_anti-codon"/>
    <property type="match status" value="1"/>
</dbReference>
<dbReference type="GO" id="GO:0003676">
    <property type="term" value="F:nucleic acid binding"/>
    <property type="evidence" value="ECO:0007669"/>
    <property type="project" value="InterPro"/>
</dbReference>
<dbReference type="InterPro" id="IPR003607">
    <property type="entry name" value="HD/PDEase_dom"/>
</dbReference>
<dbReference type="Gene3D" id="1.10.3210.10">
    <property type="entry name" value="Hypothetical protein af1432"/>
    <property type="match status" value="1"/>
</dbReference>
<dbReference type="PANTHER" id="PTHR37294">
    <property type="entry name" value="3'-5' EXORIBONUCLEASE YHAM"/>
    <property type="match status" value="1"/>
</dbReference>
<keyword evidence="1 3" id="KW-0378">Hydrolase</keyword>
<dbReference type="InterPro" id="IPR012340">
    <property type="entry name" value="NA-bd_OB-fold"/>
</dbReference>
<sequence length="344" mass="39202">MSDGVNLGDLFERNNLINETLYVKDLKPNENITIEVKLISKRLQEARDGKKFLLMTLGDKTGVVRAVDRFHAEEFDSTIKIGSIINVTGKVVMFDNRLQLNVSRNEDSVILIKEEDINSEKFLNSNKNNINELQKKLLSFINSINDKKIKKLLEDIFINDEKIKKDFFNSPAAMTVHHAYKGGLIAHTLKVTELALKISETYKNVNKDVLIAGALLHDIGKIYEYEVKPYGIEKTSEGELFGHINIGSNLVMNKSKKIAGLKKEYLDEIIHIILSHHGEIEYGSPILPKTIESLIVHFADNIDSKIQQSIESMNNTLMIDNDASWTDFNKRMGRKFKINKQEEL</sequence>
<dbReference type="KEGG" id="ocy:OSSY52_11700"/>
<evidence type="ECO:0000313" key="4">
    <source>
        <dbReference type="Proteomes" id="UP000516361"/>
    </source>
</evidence>
<dbReference type="SUPFAM" id="SSF50249">
    <property type="entry name" value="Nucleic acid-binding proteins"/>
    <property type="match status" value="1"/>
</dbReference>
<dbReference type="InterPro" id="IPR006674">
    <property type="entry name" value="HD_domain"/>
</dbReference>
<dbReference type="EMBL" id="AP018712">
    <property type="protein sequence ID" value="BBE31029.1"/>
    <property type="molecule type" value="Genomic_DNA"/>
</dbReference>
<dbReference type="InterPro" id="IPR004365">
    <property type="entry name" value="NA-bd_OB_tRNA"/>
</dbReference>
<dbReference type="Proteomes" id="UP000516361">
    <property type="component" value="Chromosome"/>
</dbReference>
<dbReference type="CDD" id="cd00077">
    <property type="entry name" value="HDc"/>
    <property type="match status" value="1"/>
</dbReference>
<dbReference type="NCBIfam" id="TIGR00277">
    <property type="entry name" value="HDIG"/>
    <property type="match status" value="1"/>
</dbReference>
<evidence type="ECO:0000256" key="1">
    <source>
        <dbReference type="ARBA" id="ARBA00022801"/>
    </source>
</evidence>
<dbReference type="GO" id="GO:0016787">
    <property type="term" value="F:hydrolase activity"/>
    <property type="evidence" value="ECO:0007669"/>
    <property type="project" value="UniProtKB-KW"/>
</dbReference>
<accession>A0A7G1GBE9</accession>
<reference evidence="3 4" key="1">
    <citation type="submission" date="2018-06" db="EMBL/GenBank/DDBJ databases">
        <title>Genome sequencing of Oceanotoga sp. sy52.</title>
        <authorList>
            <person name="Mori K."/>
        </authorList>
    </citation>
    <scope>NUCLEOTIDE SEQUENCE [LARGE SCALE GENOMIC DNA]</scope>
    <source>
        <strain evidence="4">sy52</strain>
    </source>
</reference>
<keyword evidence="4" id="KW-1185">Reference proteome</keyword>
<dbReference type="InterPro" id="IPR050798">
    <property type="entry name" value="YhaM_exoribonuc/phosphodiest"/>
</dbReference>
<dbReference type="Pfam" id="PF01966">
    <property type="entry name" value="HD"/>
    <property type="match status" value="1"/>
</dbReference>
<dbReference type="InParanoid" id="A0A7G1GBE9"/>
<feature type="domain" description="HD" evidence="2">
    <location>
        <begin position="184"/>
        <end position="305"/>
    </location>
</feature>
<dbReference type="InterPro" id="IPR006675">
    <property type="entry name" value="HDIG_dom"/>
</dbReference>
<evidence type="ECO:0000313" key="3">
    <source>
        <dbReference type="EMBL" id="BBE31029.1"/>
    </source>
</evidence>
<gene>
    <name evidence="3" type="primary">yhaM</name>
    <name evidence="3" type="ORF">OSSY52_11700</name>
</gene>
<proteinExistence type="predicted"/>
<dbReference type="GO" id="GO:0031125">
    <property type="term" value="P:rRNA 3'-end processing"/>
    <property type="evidence" value="ECO:0007669"/>
    <property type="project" value="TreeGrafter"/>
</dbReference>
<dbReference type="Gene3D" id="2.40.50.140">
    <property type="entry name" value="Nucleic acid-binding proteins"/>
    <property type="match status" value="1"/>
</dbReference>
<dbReference type="PROSITE" id="PS51831">
    <property type="entry name" value="HD"/>
    <property type="match status" value="1"/>
</dbReference>
<dbReference type="PANTHER" id="PTHR37294:SF1">
    <property type="entry name" value="3'-5' EXORIBONUCLEASE YHAM"/>
    <property type="match status" value="1"/>
</dbReference>
<organism evidence="3 4">
    <name type="scientific">Tepiditoga spiralis</name>
    <dbReference type="NCBI Taxonomy" id="2108365"/>
    <lineage>
        <taxon>Bacteria</taxon>
        <taxon>Thermotogati</taxon>
        <taxon>Thermotogota</taxon>
        <taxon>Thermotogae</taxon>
        <taxon>Petrotogales</taxon>
        <taxon>Petrotogaceae</taxon>
        <taxon>Tepiditoga</taxon>
    </lineage>
</organism>
<name>A0A7G1GBE9_9BACT</name>
<dbReference type="RefSeq" id="WP_232521142.1">
    <property type="nucleotide sequence ID" value="NZ_AP018712.1"/>
</dbReference>
<protein>
    <submittedName>
        <fullName evidence="3">HD family phosphohydrolase</fullName>
    </submittedName>
</protein>
<evidence type="ECO:0000259" key="2">
    <source>
        <dbReference type="PROSITE" id="PS51831"/>
    </source>
</evidence>
<dbReference type="SMART" id="SM00471">
    <property type="entry name" value="HDc"/>
    <property type="match status" value="1"/>
</dbReference>
<dbReference type="AlphaFoldDB" id="A0A7G1GBE9"/>
<dbReference type="SUPFAM" id="SSF109604">
    <property type="entry name" value="HD-domain/PDEase-like"/>
    <property type="match status" value="1"/>
</dbReference>